<reference evidence="2 3" key="1">
    <citation type="submission" date="2021-03" db="EMBL/GenBank/DDBJ databases">
        <title>Antimicrobial resistance genes in bacteria isolated from Japanese honey, and their potential for conferring macrolide and lincosamide resistance in the American foulbrood pathogen Paenibacillus larvae.</title>
        <authorList>
            <person name="Okamoto M."/>
            <person name="Kumagai M."/>
            <person name="Kanamori H."/>
            <person name="Takamatsu D."/>
        </authorList>
    </citation>
    <scope>NUCLEOTIDE SEQUENCE [LARGE SCALE GENOMIC DNA]</scope>
    <source>
        <strain evidence="2 3">J1TS3</strain>
    </source>
</reference>
<dbReference type="Gene3D" id="3.40.50.12780">
    <property type="entry name" value="N-terminal domain of ligase-like"/>
    <property type="match status" value="1"/>
</dbReference>
<accession>A0ABQ4KAV4</accession>
<dbReference type="Proteomes" id="UP000680279">
    <property type="component" value="Unassembled WGS sequence"/>
</dbReference>
<evidence type="ECO:0000259" key="1">
    <source>
        <dbReference type="Pfam" id="PF14535"/>
    </source>
</evidence>
<keyword evidence="3" id="KW-1185">Reference proteome</keyword>
<dbReference type="InterPro" id="IPR045851">
    <property type="entry name" value="AMP-bd_C_sf"/>
</dbReference>
<dbReference type="Pfam" id="PF14535">
    <property type="entry name" value="AMP-binding_C_2"/>
    <property type="match status" value="1"/>
</dbReference>
<dbReference type="SUPFAM" id="SSF56801">
    <property type="entry name" value="Acetyl-CoA synthetase-like"/>
    <property type="match status" value="1"/>
</dbReference>
<dbReference type="GO" id="GO:0016874">
    <property type="term" value="F:ligase activity"/>
    <property type="evidence" value="ECO:0007669"/>
    <property type="project" value="UniProtKB-KW"/>
</dbReference>
<sequence>MNVETKIPYYYKSVDFEKLVTEYEPPLEFMEGTWKWSREKIEETQLKRLKETLAKGSEIPFFQRLWAKRDFSPKDVKSLDDISKIPSYTIDDIRDSINLDPPFGDYQKYHLEDGKHTPLRFYTSGGTTGSPRPTIYSAWDREIGAILSARTFYMHGIRPGDAVMNSWAYSTHNAAWIMDHGLWQWLGCTPITTGTGAVTPTEKQVEFVKTFGASSILATSDYLIHIGNTAKKMGLDPKVDLNIKTLSAFGPKEEVKKVWGCPVYDSYAFHEVQYVAAECEAEDGLHVFEDAFIVEIVDFETGEVLPPGHRGNIVVTALYKTSTQQIRYNIQDISASYKVKQCACGSWHKKIDYFQGRSDNMIKLRGINIWPEAIGEYIKENPKVNGEYFCYVERVGSPARDEMTVIAEAKHASSDYFLLKKELEELLKRKVGVKINVSIVDEDELQPLTGHGIRAKLKRFEDRR</sequence>
<protein>
    <submittedName>
        <fullName evidence="2">Phenylacetate-coenzyme A ligase</fullName>
    </submittedName>
</protein>
<evidence type="ECO:0000313" key="2">
    <source>
        <dbReference type="EMBL" id="GIN22275.1"/>
    </source>
</evidence>
<name>A0ABQ4KAV4_9BACI</name>
<gene>
    <name evidence="2" type="ORF">J1TS3_34090</name>
</gene>
<proteinExistence type="predicted"/>
<feature type="domain" description="AMP-dependent ligase C-terminal" evidence="1">
    <location>
        <begin position="366"/>
        <end position="464"/>
    </location>
</feature>
<dbReference type="RefSeq" id="WP_212963558.1">
    <property type="nucleotide sequence ID" value="NZ_BOQT01000015.1"/>
</dbReference>
<dbReference type="Gene3D" id="3.30.300.30">
    <property type="match status" value="1"/>
</dbReference>
<comment type="caution">
    <text evidence="2">The sequence shown here is derived from an EMBL/GenBank/DDBJ whole genome shotgun (WGS) entry which is preliminary data.</text>
</comment>
<dbReference type="PANTHER" id="PTHR43845:SF1">
    <property type="entry name" value="BLR5969 PROTEIN"/>
    <property type="match status" value="1"/>
</dbReference>
<dbReference type="InterPro" id="IPR042099">
    <property type="entry name" value="ANL_N_sf"/>
</dbReference>
<organism evidence="2 3">
    <name type="scientific">Siminovitchia fordii</name>
    <dbReference type="NCBI Taxonomy" id="254759"/>
    <lineage>
        <taxon>Bacteria</taxon>
        <taxon>Bacillati</taxon>
        <taxon>Bacillota</taxon>
        <taxon>Bacilli</taxon>
        <taxon>Bacillales</taxon>
        <taxon>Bacillaceae</taxon>
        <taxon>Siminovitchia</taxon>
    </lineage>
</organism>
<dbReference type="InterPro" id="IPR028154">
    <property type="entry name" value="AMP-dep_Lig_C"/>
</dbReference>
<dbReference type="EMBL" id="BOQT01000015">
    <property type="protein sequence ID" value="GIN22275.1"/>
    <property type="molecule type" value="Genomic_DNA"/>
</dbReference>
<evidence type="ECO:0000313" key="3">
    <source>
        <dbReference type="Proteomes" id="UP000680279"/>
    </source>
</evidence>
<keyword evidence="2" id="KW-0436">Ligase</keyword>
<dbReference type="PANTHER" id="PTHR43845">
    <property type="entry name" value="BLR5969 PROTEIN"/>
    <property type="match status" value="1"/>
</dbReference>